<comment type="catalytic activity">
    <reaction evidence="7">
        <text>L-threonyl-[protein] + ATP = O-phospho-L-threonyl-[protein] + ADP + H(+)</text>
        <dbReference type="Rhea" id="RHEA:46608"/>
        <dbReference type="Rhea" id="RHEA-COMP:11060"/>
        <dbReference type="Rhea" id="RHEA-COMP:11605"/>
        <dbReference type="ChEBI" id="CHEBI:15378"/>
        <dbReference type="ChEBI" id="CHEBI:30013"/>
        <dbReference type="ChEBI" id="CHEBI:30616"/>
        <dbReference type="ChEBI" id="CHEBI:61977"/>
        <dbReference type="ChEBI" id="CHEBI:456216"/>
        <dbReference type="EC" id="2.7.11.1"/>
    </reaction>
</comment>
<proteinExistence type="predicted"/>
<accession>A0A8S2D7U1</accession>
<gene>
    <name evidence="10" type="ORF">OVA965_LOCUS9566</name>
    <name evidence="11" type="ORF">TMI583_LOCUS9560</name>
</gene>
<evidence type="ECO:0000259" key="9">
    <source>
        <dbReference type="PROSITE" id="PS50011"/>
    </source>
</evidence>
<dbReference type="Gene3D" id="3.30.200.20">
    <property type="entry name" value="Phosphorylase Kinase, domain 1"/>
    <property type="match status" value="1"/>
</dbReference>
<dbReference type="Proteomes" id="UP000677228">
    <property type="component" value="Unassembled WGS sequence"/>
</dbReference>
<name>A0A8S2D7U1_9BILA</name>
<dbReference type="AlphaFoldDB" id="A0A8S2D7U1"/>
<evidence type="ECO:0000256" key="7">
    <source>
        <dbReference type="ARBA" id="ARBA00047899"/>
    </source>
</evidence>
<dbReference type="SUPFAM" id="SSF56112">
    <property type="entry name" value="Protein kinase-like (PK-like)"/>
    <property type="match status" value="1"/>
</dbReference>
<evidence type="ECO:0000313" key="11">
    <source>
        <dbReference type="EMBL" id="CAF3680734.1"/>
    </source>
</evidence>
<dbReference type="GO" id="GO:0004674">
    <property type="term" value="F:protein serine/threonine kinase activity"/>
    <property type="evidence" value="ECO:0007669"/>
    <property type="project" value="UniProtKB-KW"/>
</dbReference>
<feature type="domain" description="Protein kinase" evidence="9">
    <location>
        <begin position="1"/>
        <end position="142"/>
    </location>
</feature>
<evidence type="ECO:0000313" key="10">
    <source>
        <dbReference type="EMBL" id="CAF0899843.1"/>
    </source>
</evidence>
<reference evidence="10" key="1">
    <citation type="submission" date="2021-02" db="EMBL/GenBank/DDBJ databases">
        <authorList>
            <person name="Nowell W R."/>
        </authorList>
    </citation>
    <scope>NUCLEOTIDE SEQUENCE</scope>
</reference>
<evidence type="ECO:0000256" key="8">
    <source>
        <dbReference type="ARBA" id="ARBA00048679"/>
    </source>
</evidence>
<evidence type="ECO:0000256" key="4">
    <source>
        <dbReference type="ARBA" id="ARBA00022741"/>
    </source>
</evidence>
<dbReference type="EMBL" id="CAJNOK010003403">
    <property type="protein sequence ID" value="CAF0899843.1"/>
    <property type="molecule type" value="Genomic_DNA"/>
</dbReference>
<evidence type="ECO:0000256" key="1">
    <source>
        <dbReference type="ARBA" id="ARBA00012513"/>
    </source>
</evidence>
<dbReference type="EC" id="2.7.11.1" evidence="1"/>
<dbReference type="Gene3D" id="1.10.510.10">
    <property type="entry name" value="Transferase(Phosphotransferase) domain 1"/>
    <property type="match status" value="1"/>
</dbReference>
<dbReference type="Pfam" id="PF00069">
    <property type="entry name" value="Pkinase"/>
    <property type="match status" value="1"/>
</dbReference>
<comment type="caution">
    <text evidence="10">The sequence shown here is derived from an EMBL/GenBank/DDBJ whole genome shotgun (WGS) entry which is preliminary data.</text>
</comment>
<dbReference type="PANTHER" id="PTHR24363">
    <property type="entry name" value="SERINE/THREONINE PROTEIN KINASE"/>
    <property type="match status" value="1"/>
</dbReference>
<keyword evidence="4" id="KW-0547">Nucleotide-binding</keyword>
<keyword evidence="2" id="KW-0723">Serine/threonine-protein kinase</keyword>
<dbReference type="PANTHER" id="PTHR24363:SF0">
    <property type="entry name" value="SERINE_THREONINE KINASE LIKE DOMAIN CONTAINING 1"/>
    <property type="match status" value="1"/>
</dbReference>
<keyword evidence="5" id="KW-0418">Kinase</keyword>
<dbReference type="GO" id="GO:0005524">
    <property type="term" value="F:ATP binding"/>
    <property type="evidence" value="ECO:0007669"/>
    <property type="project" value="UniProtKB-KW"/>
</dbReference>
<sequence>MIDVANVITAFNEYMSLMKLSYESIASYIDVFTAWEPKISASFVNLVTEHFLMGNLDNYIEKLRSEQKTIDNLLLEIWFAQILDGLMYLWNQNIVHRNLKPESIFLRGEDNEQNCSIVIGDMVPLSVAYDLRIRPRLPRRTY</sequence>
<dbReference type="EMBL" id="CAJOBA010003403">
    <property type="protein sequence ID" value="CAF3680734.1"/>
    <property type="molecule type" value="Genomic_DNA"/>
</dbReference>
<dbReference type="PROSITE" id="PS50011">
    <property type="entry name" value="PROTEIN_KINASE_DOM"/>
    <property type="match status" value="1"/>
</dbReference>
<evidence type="ECO:0000256" key="3">
    <source>
        <dbReference type="ARBA" id="ARBA00022679"/>
    </source>
</evidence>
<keyword evidence="6" id="KW-0067">ATP-binding</keyword>
<dbReference type="InterPro" id="IPR011009">
    <property type="entry name" value="Kinase-like_dom_sf"/>
</dbReference>
<evidence type="ECO:0000313" key="12">
    <source>
        <dbReference type="Proteomes" id="UP000677228"/>
    </source>
</evidence>
<keyword evidence="3" id="KW-0808">Transferase</keyword>
<evidence type="ECO:0000256" key="2">
    <source>
        <dbReference type="ARBA" id="ARBA00022527"/>
    </source>
</evidence>
<dbReference type="Proteomes" id="UP000682733">
    <property type="component" value="Unassembled WGS sequence"/>
</dbReference>
<dbReference type="InterPro" id="IPR000719">
    <property type="entry name" value="Prot_kinase_dom"/>
</dbReference>
<protein>
    <recommendedName>
        <fullName evidence="1">non-specific serine/threonine protein kinase</fullName>
        <ecNumber evidence="1">2.7.11.1</ecNumber>
    </recommendedName>
</protein>
<evidence type="ECO:0000256" key="6">
    <source>
        <dbReference type="ARBA" id="ARBA00022840"/>
    </source>
</evidence>
<comment type="catalytic activity">
    <reaction evidence="8">
        <text>L-seryl-[protein] + ATP = O-phospho-L-seryl-[protein] + ADP + H(+)</text>
        <dbReference type="Rhea" id="RHEA:17989"/>
        <dbReference type="Rhea" id="RHEA-COMP:9863"/>
        <dbReference type="Rhea" id="RHEA-COMP:11604"/>
        <dbReference type="ChEBI" id="CHEBI:15378"/>
        <dbReference type="ChEBI" id="CHEBI:29999"/>
        <dbReference type="ChEBI" id="CHEBI:30616"/>
        <dbReference type="ChEBI" id="CHEBI:83421"/>
        <dbReference type="ChEBI" id="CHEBI:456216"/>
        <dbReference type="EC" id="2.7.11.1"/>
    </reaction>
</comment>
<organism evidence="10 12">
    <name type="scientific">Didymodactylos carnosus</name>
    <dbReference type="NCBI Taxonomy" id="1234261"/>
    <lineage>
        <taxon>Eukaryota</taxon>
        <taxon>Metazoa</taxon>
        <taxon>Spiralia</taxon>
        <taxon>Gnathifera</taxon>
        <taxon>Rotifera</taxon>
        <taxon>Eurotatoria</taxon>
        <taxon>Bdelloidea</taxon>
        <taxon>Philodinida</taxon>
        <taxon>Philodinidae</taxon>
        <taxon>Didymodactylos</taxon>
    </lineage>
</organism>
<evidence type="ECO:0000256" key="5">
    <source>
        <dbReference type="ARBA" id="ARBA00022777"/>
    </source>
</evidence>